<evidence type="ECO:0000259" key="1">
    <source>
        <dbReference type="Pfam" id="PF03551"/>
    </source>
</evidence>
<sequence>MNTLAYAILGLIDKDKVTGYDLTKIFSDSVADFWSAKQSQIYTELKKLVDAALIEYEVVIQGEVLEKKVYSITTKGKEELAAWMHEDEPPLSQSKDIFKLRLYFSEQLTSQELCGKFEKQLEKCQLLLTRYTIKFNEYDSSDIPTAKIGDYLLLKGAIAHLRTQIEWLNESLAYIQK</sequence>
<keyword evidence="3" id="KW-0238">DNA-binding</keyword>
<dbReference type="RefSeq" id="WP_091835192.1">
    <property type="nucleotide sequence ID" value="NZ_FNZK01000024.1"/>
</dbReference>
<evidence type="ECO:0000313" key="3">
    <source>
        <dbReference type="EMBL" id="SEJ92310.1"/>
    </source>
</evidence>
<evidence type="ECO:0000259" key="2">
    <source>
        <dbReference type="Pfam" id="PF10400"/>
    </source>
</evidence>
<dbReference type="EMBL" id="FNZK01000024">
    <property type="protein sequence ID" value="SEJ92310.1"/>
    <property type="molecule type" value="Genomic_DNA"/>
</dbReference>
<gene>
    <name evidence="3" type="ORF">SAMN05660742_12455</name>
</gene>
<dbReference type="Proteomes" id="UP000199662">
    <property type="component" value="Unassembled WGS sequence"/>
</dbReference>
<dbReference type="STRING" id="84035.SAMN05660742_12455"/>
<dbReference type="GO" id="GO:0003677">
    <property type="term" value="F:DNA binding"/>
    <property type="evidence" value="ECO:0007669"/>
    <property type="project" value="UniProtKB-KW"/>
</dbReference>
<dbReference type="Gene3D" id="1.10.10.10">
    <property type="entry name" value="Winged helix-like DNA-binding domain superfamily/Winged helix DNA-binding domain"/>
    <property type="match status" value="1"/>
</dbReference>
<evidence type="ECO:0000313" key="4">
    <source>
        <dbReference type="Proteomes" id="UP000199662"/>
    </source>
</evidence>
<dbReference type="InterPro" id="IPR036390">
    <property type="entry name" value="WH_DNA-bd_sf"/>
</dbReference>
<dbReference type="SUPFAM" id="SSF46785">
    <property type="entry name" value="Winged helix' DNA-binding domain"/>
    <property type="match status" value="1"/>
</dbReference>
<dbReference type="PANTHER" id="PTHR43252">
    <property type="entry name" value="TRANSCRIPTIONAL REGULATOR YQJI"/>
    <property type="match status" value="1"/>
</dbReference>
<feature type="domain" description="Transcription regulator PadR N-terminal" evidence="1">
    <location>
        <begin position="8"/>
        <end position="81"/>
    </location>
</feature>
<dbReference type="InterPro" id="IPR005149">
    <property type="entry name" value="Tscrpt_reg_PadR_N"/>
</dbReference>
<dbReference type="Gene3D" id="6.10.140.190">
    <property type="match status" value="1"/>
</dbReference>
<organism evidence="3 4">
    <name type="scientific">Propionispira arboris</name>
    <dbReference type="NCBI Taxonomy" id="84035"/>
    <lineage>
        <taxon>Bacteria</taxon>
        <taxon>Bacillati</taxon>
        <taxon>Bacillota</taxon>
        <taxon>Negativicutes</taxon>
        <taxon>Selenomonadales</taxon>
        <taxon>Selenomonadaceae</taxon>
        <taxon>Propionispira</taxon>
    </lineage>
</organism>
<dbReference type="AlphaFoldDB" id="A0A1H7CZX9"/>
<dbReference type="InterPro" id="IPR018309">
    <property type="entry name" value="Tscrpt_reg_PadR_C"/>
</dbReference>
<feature type="domain" description="Transcription regulator PadR C-terminal" evidence="2">
    <location>
        <begin position="95"/>
        <end position="175"/>
    </location>
</feature>
<dbReference type="InterPro" id="IPR036388">
    <property type="entry name" value="WH-like_DNA-bd_sf"/>
</dbReference>
<dbReference type="Pfam" id="PF03551">
    <property type="entry name" value="PadR"/>
    <property type="match status" value="1"/>
</dbReference>
<dbReference type="PANTHER" id="PTHR43252:SF6">
    <property type="entry name" value="NEGATIVE TRANSCRIPTION REGULATOR PADR"/>
    <property type="match status" value="1"/>
</dbReference>
<proteinExistence type="predicted"/>
<name>A0A1H7CZX9_9FIRM</name>
<keyword evidence="4" id="KW-1185">Reference proteome</keyword>
<accession>A0A1H7CZX9</accession>
<protein>
    <submittedName>
        <fullName evidence="3">DNA-binding transcriptional regulator, PadR family</fullName>
    </submittedName>
</protein>
<dbReference type="Pfam" id="PF10400">
    <property type="entry name" value="Vir_act_alpha_C"/>
    <property type="match status" value="1"/>
</dbReference>
<reference evidence="3 4" key="1">
    <citation type="submission" date="2016-10" db="EMBL/GenBank/DDBJ databases">
        <authorList>
            <person name="de Groot N.N."/>
        </authorList>
    </citation>
    <scope>NUCLEOTIDE SEQUENCE [LARGE SCALE GENOMIC DNA]</scope>
    <source>
        <strain evidence="3 4">DSM 2179</strain>
    </source>
</reference>